<protein>
    <recommendedName>
        <fullName evidence="2">CCR4-NOT transcription complex subunit 10</fullName>
    </recommendedName>
</protein>
<feature type="region of interest" description="Disordered" evidence="4">
    <location>
        <begin position="448"/>
        <end position="492"/>
    </location>
</feature>
<keyword evidence="6" id="KW-1185">Reference proteome</keyword>
<proteinExistence type="inferred from homology"/>
<organism evidence="5 6">
    <name type="scientific">Callipepla squamata</name>
    <name type="common">Scaled quail</name>
    <dbReference type="NCBI Taxonomy" id="9009"/>
    <lineage>
        <taxon>Eukaryota</taxon>
        <taxon>Metazoa</taxon>
        <taxon>Chordata</taxon>
        <taxon>Craniata</taxon>
        <taxon>Vertebrata</taxon>
        <taxon>Euteleostomi</taxon>
        <taxon>Archelosauria</taxon>
        <taxon>Archosauria</taxon>
        <taxon>Dinosauria</taxon>
        <taxon>Saurischia</taxon>
        <taxon>Theropoda</taxon>
        <taxon>Coelurosauria</taxon>
        <taxon>Aves</taxon>
        <taxon>Neognathae</taxon>
        <taxon>Galloanserae</taxon>
        <taxon>Galliformes</taxon>
        <taxon>Odontophoridae</taxon>
        <taxon>Callipepla</taxon>
    </lineage>
</organism>
<reference evidence="5 6" key="1">
    <citation type="submission" date="2016-07" db="EMBL/GenBank/DDBJ databases">
        <title>Disparate Historic Effective Population Sizes Predicted by Modern Levels of Genome Diversity for the Scaled Quail (Callipepla squamata) and the Northern Bobwhite (Colinus virginianus): Inferences from First and Second Generation Draft Genome Assemblies for Sympatric New World Quail.</title>
        <authorList>
            <person name="Oldeschulte D.L."/>
            <person name="Halley Y.A."/>
            <person name="Bhattarai E.K."/>
            <person name="Brashear W.A."/>
            <person name="Hill J."/>
            <person name="Metz R.P."/>
            <person name="Johnson C.D."/>
            <person name="Rollins D."/>
            <person name="Peterson M.J."/>
            <person name="Bickhart D.M."/>
            <person name="Decker J.E."/>
            <person name="Seabury C.M."/>
        </authorList>
    </citation>
    <scope>NUCLEOTIDE SEQUENCE [LARGE SCALE GENOMIC DNA]</scope>
    <source>
        <strain evidence="5 6">Texas</strain>
        <tissue evidence="5">Leg muscle</tissue>
    </source>
</reference>
<evidence type="ECO:0000313" key="5">
    <source>
        <dbReference type="EMBL" id="OXB58823.1"/>
    </source>
</evidence>
<feature type="coiled-coil region" evidence="3">
    <location>
        <begin position="72"/>
        <end position="106"/>
    </location>
</feature>
<evidence type="ECO:0000256" key="1">
    <source>
        <dbReference type="ARBA" id="ARBA00010080"/>
    </source>
</evidence>
<dbReference type="InterPro" id="IPR019734">
    <property type="entry name" value="TPR_rpt"/>
</dbReference>
<dbReference type="PANTHER" id="PTHR12979:SF5">
    <property type="entry name" value="CCR4-NOT TRANSCRIPTION COMPLEX SUBUNIT 10"/>
    <property type="match status" value="1"/>
</dbReference>
<feature type="region of interest" description="Disordered" evidence="4">
    <location>
        <begin position="182"/>
        <end position="205"/>
    </location>
</feature>
<comment type="similarity">
    <text evidence="1 2">Belongs to the CNOT10 family.</text>
</comment>
<dbReference type="SUPFAM" id="SSF48452">
    <property type="entry name" value="TPR-like"/>
    <property type="match status" value="3"/>
</dbReference>
<name>A0A226MU19_CALSU</name>
<dbReference type="SMART" id="SM00028">
    <property type="entry name" value="TPR"/>
    <property type="match status" value="5"/>
</dbReference>
<feature type="compositionally biased region" description="Polar residues" evidence="4">
    <location>
        <begin position="625"/>
        <end position="634"/>
    </location>
</feature>
<keyword evidence="2" id="KW-0805">Transcription regulation</keyword>
<keyword evidence="2" id="KW-0810">Translation regulation</keyword>
<feature type="compositionally biased region" description="Basic and acidic residues" evidence="4">
    <location>
        <begin position="1"/>
        <end position="16"/>
    </location>
</feature>
<dbReference type="GO" id="GO:0031047">
    <property type="term" value="P:regulatory ncRNA-mediated gene silencing"/>
    <property type="evidence" value="ECO:0007669"/>
    <property type="project" value="UniProtKB-UniRule"/>
</dbReference>
<evidence type="ECO:0000313" key="6">
    <source>
        <dbReference type="Proteomes" id="UP000198323"/>
    </source>
</evidence>
<keyword evidence="2" id="KW-0943">RNA-mediated gene silencing</keyword>
<dbReference type="GO" id="GO:0005829">
    <property type="term" value="C:cytosol"/>
    <property type="evidence" value="ECO:0007669"/>
    <property type="project" value="UniProtKB-ARBA"/>
</dbReference>
<evidence type="ECO:0000256" key="4">
    <source>
        <dbReference type="SAM" id="MobiDB-lite"/>
    </source>
</evidence>
<keyword evidence="2" id="KW-0963">Cytoplasm</keyword>
<feature type="compositionally biased region" description="Low complexity" evidence="4">
    <location>
        <begin position="182"/>
        <end position="198"/>
    </location>
</feature>
<feature type="region of interest" description="Disordered" evidence="4">
    <location>
        <begin position="601"/>
        <end position="634"/>
    </location>
</feature>
<dbReference type="Proteomes" id="UP000198323">
    <property type="component" value="Unassembled WGS sequence"/>
</dbReference>
<dbReference type="STRING" id="9009.A0A226MU19"/>
<dbReference type="PANTHER" id="PTHR12979">
    <property type="entry name" value="CCR4-NOT TRANSCRIPTION COMPLEX SUBUNIT 10"/>
    <property type="match status" value="1"/>
</dbReference>
<dbReference type="AlphaFoldDB" id="A0A226MU19"/>
<comment type="subcellular location">
    <subcellularLocation>
        <location evidence="2">Cytoplasm</location>
    </subcellularLocation>
    <subcellularLocation>
        <location evidence="2">Nucleus</location>
    </subcellularLocation>
</comment>
<dbReference type="EMBL" id="MCFN01000443">
    <property type="protein sequence ID" value="OXB58823.1"/>
    <property type="molecule type" value="Genomic_DNA"/>
</dbReference>
<feature type="region of interest" description="Disordered" evidence="4">
    <location>
        <begin position="1"/>
        <end position="25"/>
    </location>
</feature>
<dbReference type="FunFam" id="1.25.40.10:FF:000092">
    <property type="entry name" value="CCR4-NOT transcription complex subunit 10 isoform X1"/>
    <property type="match status" value="1"/>
</dbReference>
<dbReference type="Pfam" id="PF13181">
    <property type="entry name" value="TPR_8"/>
    <property type="match status" value="1"/>
</dbReference>
<dbReference type="InterPro" id="IPR039740">
    <property type="entry name" value="CNOT10"/>
</dbReference>
<dbReference type="InterPro" id="IPR011990">
    <property type="entry name" value="TPR-like_helical_dom_sf"/>
</dbReference>
<dbReference type="OrthoDB" id="25157at2759"/>
<dbReference type="GO" id="GO:0030014">
    <property type="term" value="C:CCR4-NOT complex"/>
    <property type="evidence" value="ECO:0007669"/>
    <property type="project" value="UniProtKB-UniRule"/>
</dbReference>
<comment type="caution">
    <text evidence="5">The sequence shown here is derived from an EMBL/GenBank/DDBJ whole genome shotgun (WGS) entry which is preliminary data.</text>
</comment>
<feature type="compositionally biased region" description="Polar residues" evidence="4">
    <location>
        <begin position="601"/>
        <end position="611"/>
    </location>
</feature>
<sequence>MAADKAADQSAEKHEGAGTSGITDQEKELSSSALQAFLAGNYDACLQHLNTLQDINKDDYKITLNTAVAEFCKSNQTTTDNLRQTLNQLKNQVHSAVEEMDGLDDVENSMLYYNQAVILYHLRQYTEAISVGEKLYQFIEPFEEKFAQAVCFLLVDLYLLTYQAEKALHLLAVLEKMISQGNNNSKNGKNESGNNTNKDSSNQKAESGALIEAAKSKIHQSAPSLFLKSNFEYLRGNYRKAVKLLNSANIAEHPGFMKTGECLRCMFWNNLGCIHFAMGKHNLGIFYFKKALQENDNACAQLGTGSSDPGKKFSGRPMCTLLTNKRYELLYNCGIQLLHIGRPLAAFECLIEAVQVYHSNPRLWLRIAECCIAANKGTSEQETKGLPSKKGIVQSIVGQGYHRKIVLASQSIQNVVYNDGQSSAIPVASMEFAAICLRNALLLLPEDQQEPKQENGSKTNNQLVGNTENSESSEACSNKSHEGDKFIAAPPSSPLKKQELENLRQMAVAEEILKGLDGEESLEQRDRFPAWCSILACSAYVALALGDNLMALNHADKLLQQPKLSGSLKFLGHLYAAEALISLDRISDAITHLNPENVTDVSLGISSNEQDQGSDKGENEAMESSGKQTPQCYPSSVTSARTMMLFNLGSAYCLRSEYDKARKCLHQAASLIHPKEIPPEAILLAVYLELQNGKELYSCPDIKTTNQTCNTQLALQIIKRNQLLPSVKTLSDMRKKPVFQPVHSLQPIQMPTFTAVQRK</sequence>
<gene>
    <name evidence="5" type="ORF">ASZ78_011557</name>
</gene>
<accession>A0A226MU19</accession>
<evidence type="ECO:0000256" key="3">
    <source>
        <dbReference type="SAM" id="Coils"/>
    </source>
</evidence>
<dbReference type="GO" id="GO:0005634">
    <property type="term" value="C:nucleus"/>
    <property type="evidence" value="ECO:0007669"/>
    <property type="project" value="UniProtKB-SubCell"/>
</dbReference>
<evidence type="ECO:0000256" key="2">
    <source>
        <dbReference type="RuleBase" id="RU367083"/>
    </source>
</evidence>
<keyword evidence="2" id="KW-0804">Transcription</keyword>
<keyword evidence="3" id="KW-0175">Coiled coil</keyword>
<feature type="compositionally biased region" description="Polar residues" evidence="4">
    <location>
        <begin position="456"/>
        <end position="478"/>
    </location>
</feature>
<dbReference type="GO" id="GO:0017148">
    <property type="term" value="P:negative regulation of translation"/>
    <property type="evidence" value="ECO:0007669"/>
    <property type="project" value="TreeGrafter"/>
</dbReference>
<dbReference type="Gene3D" id="1.25.40.10">
    <property type="entry name" value="Tetratricopeptide repeat domain"/>
    <property type="match status" value="2"/>
</dbReference>
<dbReference type="GO" id="GO:0006402">
    <property type="term" value="P:mRNA catabolic process"/>
    <property type="evidence" value="ECO:0007669"/>
    <property type="project" value="TreeGrafter"/>
</dbReference>
<keyword evidence="2" id="KW-0539">Nucleus</keyword>
<comment type="function">
    <text evidence="2">Component of the CCR4-NOT complex which is one of the major cellular mRNA deadenylases and is linked to various cellular processes including bulk mRNA degradation, miRNA-mediated repression, translational repression during translational initiation and general transcription regulation.</text>
</comment>